<dbReference type="InterPro" id="IPR009081">
    <property type="entry name" value="PP-bd_ACP"/>
</dbReference>
<comment type="caution">
    <text evidence="11">The sequence shown here is derived from an EMBL/GenBank/DDBJ whole genome shotgun (WGS) entry which is preliminary data.</text>
</comment>
<dbReference type="SUPFAM" id="SSF47336">
    <property type="entry name" value="ACP-like"/>
    <property type="match status" value="1"/>
</dbReference>
<dbReference type="InterPro" id="IPR014030">
    <property type="entry name" value="Ketoacyl_synth_N"/>
</dbReference>
<keyword evidence="8" id="KW-0012">Acyltransferase</keyword>
<evidence type="ECO:0000256" key="7">
    <source>
        <dbReference type="ARBA" id="ARBA00023268"/>
    </source>
</evidence>
<dbReference type="PROSITE" id="PS00012">
    <property type="entry name" value="PHOSPHOPANTETHEINE"/>
    <property type="match status" value="1"/>
</dbReference>
<dbReference type="SMART" id="SM00823">
    <property type="entry name" value="PKS_PP"/>
    <property type="match status" value="1"/>
</dbReference>
<dbReference type="PROSITE" id="PS00606">
    <property type="entry name" value="KS3_1"/>
    <property type="match status" value="1"/>
</dbReference>
<name>A0A840IRK7_9PSEU</name>
<dbReference type="SMART" id="SM00825">
    <property type="entry name" value="PKS_KS"/>
    <property type="match status" value="1"/>
</dbReference>
<dbReference type="RefSeq" id="WP_184778517.1">
    <property type="nucleotide sequence ID" value="NZ_JBHUKT010000013.1"/>
</dbReference>
<dbReference type="FunFam" id="1.10.1200.10:FF:000007">
    <property type="entry name" value="Probable polyketide synthase pks17"/>
    <property type="match status" value="1"/>
</dbReference>
<dbReference type="GO" id="GO:0004312">
    <property type="term" value="F:fatty acid synthase activity"/>
    <property type="evidence" value="ECO:0007669"/>
    <property type="project" value="TreeGrafter"/>
</dbReference>
<dbReference type="InterPro" id="IPR001227">
    <property type="entry name" value="Ac_transferase_dom_sf"/>
</dbReference>
<evidence type="ECO:0000256" key="1">
    <source>
        <dbReference type="ARBA" id="ARBA00001957"/>
    </source>
</evidence>
<dbReference type="SMART" id="SM00822">
    <property type="entry name" value="PKS_KR"/>
    <property type="match status" value="1"/>
</dbReference>
<dbReference type="InterPro" id="IPR013968">
    <property type="entry name" value="PKS_KR"/>
</dbReference>
<dbReference type="InterPro" id="IPR057326">
    <property type="entry name" value="KR_dom"/>
</dbReference>
<comment type="cofactor">
    <cofactor evidence="1">
        <name>pantetheine 4'-phosphate</name>
        <dbReference type="ChEBI" id="CHEBI:47942"/>
    </cofactor>
</comment>
<feature type="domain" description="Carrier" evidence="9">
    <location>
        <begin position="1300"/>
        <end position="1378"/>
    </location>
</feature>
<feature type="domain" description="Ketosynthase family 3 (KS3)" evidence="10">
    <location>
        <begin position="33"/>
        <end position="457"/>
    </location>
</feature>
<keyword evidence="5" id="KW-0677">Repeat</keyword>
<dbReference type="InterPro" id="IPR006162">
    <property type="entry name" value="Ppantetheine_attach_site"/>
</dbReference>
<dbReference type="Gene3D" id="1.10.1200.10">
    <property type="entry name" value="ACP-like"/>
    <property type="match status" value="1"/>
</dbReference>
<evidence type="ECO:0000256" key="4">
    <source>
        <dbReference type="ARBA" id="ARBA00022679"/>
    </source>
</evidence>
<evidence type="ECO:0000259" key="9">
    <source>
        <dbReference type="PROSITE" id="PS50075"/>
    </source>
</evidence>
<dbReference type="SMART" id="SM00827">
    <property type="entry name" value="PKS_AT"/>
    <property type="match status" value="1"/>
</dbReference>
<accession>A0A840IRK7</accession>
<dbReference type="Pfam" id="PF00698">
    <property type="entry name" value="Acyl_transf_1"/>
    <property type="match status" value="1"/>
</dbReference>
<dbReference type="Pfam" id="PF00109">
    <property type="entry name" value="ketoacyl-synt"/>
    <property type="match status" value="1"/>
</dbReference>
<organism evidence="11 12">
    <name type="scientific">Amycolatopsis jiangsuensis</name>
    <dbReference type="NCBI Taxonomy" id="1181879"/>
    <lineage>
        <taxon>Bacteria</taxon>
        <taxon>Bacillati</taxon>
        <taxon>Actinomycetota</taxon>
        <taxon>Actinomycetes</taxon>
        <taxon>Pseudonocardiales</taxon>
        <taxon>Pseudonocardiaceae</taxon>
        <taxon>Amycolatopsis</taxon>
    </lineage>
</organism>
<dbReference type="InterPro" id="IPR036291">
    <property type="entry name" value="NAD(P)-bd_dom_sf"/>
</dbReference>
<dbReference type="SUPFAM" id="SSF55048">
    <property type="entry name" value="Probable ACP-binding domain of malonyl-CoA ACP transacylase"/>
    <property type="match status" value="1"/>
</dbReference>
<evidence type="ECO:0000256" key="6">
    <source>
        <dbReference type="ARBA" id="ARBA00023194"/>
    </source>
</evidence>
<dbReference type="InterPro" id="IPR015083">
    <property type="entry name" value="NorB/c/GfsB-D-like_docking"/>
</dbReference>
<dbReference type="Gene3D" id="3.30.70.3290">
    <property type="match status" value="1"/>
</dbReference>
<dbReference type="Pfam" id="PF16197">
    <property type="entry name" value="KAsynt_C_assoc"/>
    <property type="match status" value="1"/>
</dbReference>
<dbReference type="Gene3D" id="3.40.47.10">
    <property type="match status" value="1"/>
</dbReference>
<dbReference type="InterPro" id="IPR020806">
    <property type="entry name" value="PKS_PP-bd"/>
</dbReference>
<dbReference type="PROSITE" id="PS50075">
    <property type="entry name" value="CARRIER"/>
    <property type="match status" value="1"/>
</dbReference>
<dbReference type="GO" id="GO:0006633">
    <property type="term" value="P:fatty acid biosynthetic process"/>
    <property type="evidence" value="ECO:0007669"/>
    <property type="project" value="InterPro"/>
</dbReference>
<dbReference type="InterPro" id="IPR036736">
    <property type="entry name" value="ACP-like_sf"/>
</dbReference>
<dbReference type="InterPro" id="IPR020841">
    <property type="entry name" value="PKS_Beta-ketoAc_synthase_dom"/>
</dbReference>
<dbReference type="PANTHER" id="PTHR43775:SF51">
    <property type="entry name" value="INACTIVE PHENOLPHTHIOCEROL SYNTHESIS POLYKETIDE SYNTHASE TYPE I PKS1-RELATED"/>
    <property type="match status" value="1"/>
</dbReference>
<dbReference type="SUPFAM" id="SSF52151">
    <property type="entry name" value="FabD/lysophospholipase-like"/>
    <property type="match status" value="1"/>
</dbReference>
<dbReference type="InterPro" id="IPR018106">
    <property type="entry name" value="CAP_CS_N"/>
</dbReference>
<keyword evidence="12" id="KW-1185">Reference proteome</keyword>
<keyword evidence="6" id="KW-0045">Antibiotic biosynthesis</keyword>
<keyword evidence="3" id="KW-0597">Phosphoprotein</keyword>
<dbReference type="InterPro" id="IPR014031">
    <property type="entry name" value="Ketoacyl_synth_C"/>
</dbReference>
<keyword evidence="7" id="KW-0511">Multifunctional enzyme</keyword>
<dbReference type="SUPFAM" id="SSF53901">
    <property type="entry name" value="Thiolase-like"/>
    <property type="match status" value="1"/>
</dbReference>
<dbReference type="SUPFAM" id="SSF51735">
    <property type="entry name" value="NAD(P)-binding Rossmann-fold domains"/>
    <property type="match status" value="2"/>
</dbReference>
<dbReference type="Pfam" id="PF00550">
    <property type="entry name" value="PP-binding"/>
    <property type="match status" value="1"/>
</dbReference>
<dbReference type="InterPro" id="IPR050091">
    <property type="entry name" value="PKS_NRPS_Biosynth_Enz"/>
</dbReference>
<dbReference type="PANTHER" id="PTHR43775">
    <property type="entry name" value="FATTY ACID SYNTHASE"/>
    <property type="match status" value="1"/>
</dbReference>
<dbReference type="FunFam" id="3.40.47.10:FF:000019">
    <property type="entry name" value="Polyketide synthase type I"/>
    <property type="match status" value="1"/>
</dbReference>
<dbReference type="EMBL" id="JACHMG010000001">
    <property type="protein sequence ID" value="MBB4683798.1"/>
    <property type="molecule type" value="Genomic_DNA"/>
</dbReference>
<evidence type="ECO:0000256" key="3">
    <source>
        <dbReference type="ARBA" id="ARBA00022553"/>
    </source>
</evidence>
<sequence length="1446" mass="151174">MATPEELVAALRESVKENSRLTARNRELAEAAREPVAIIGMGCRYPGGVDSPEALWDLVAAGEDAISAFPADRGWNLAELFHPDPDHPGTSYAREGGFLLDAAEFDAEFFGVSPREALAMDPQQRLLLQVSWEAVERAGLDAAALKGSPTGVFAGIMYHDYATGVGELPEGVEGFLGTGTAGSVLSGRVAYSFGFEGPAVSVDTACSSSLVSVHLAAQALRAGECTLALAGGATVMAVPDTFVEFSRQRGLAPDGRCKSFGAGADGTGWAEGAGVLLLEKLSDAVRNGHPVLAVVAGSAVNSDGASNGLTAPNGPAQQRVIRAALANAGLSTTDVDVVEAHGTGTKLGDPIEADTLLATYGQGREVPLYLGSVKSNLGHTQAAAGVAGIIKMVEALRRGELPRTLHADEPSPHVAWDSGAVELLTGHRAWPSVDRPRAAAVSSFGISGTNSHVVLRQAPEPAPTDGERRRPARIPWILSARTEDALPRLAERLRTVGGDPLDIAYSLATGRAGLPFRAAVTGADEAELRAGLDALAEGRGTVERAGSGKLALLCTGQGAQRVGMGAGLAAVFPAFATAYEEVCALLPGVRDITDADVLARTENAQPALFAFEVAMAALLRSWGVTPDFLLGHSIGEFAAAYIAGVWSLEDAAKLVTARGRLMGALPAGGAMVALQATEDELDLPDGVGIAAVNGPSSVVLSGEEAAVLAVAARFPQRRAKRLPVSHAFHSALMDGMLADFRAAARSVTYAEPRIPVVSGLTGDVADLRDPEYWVRQVREAVRFADGVRTLHSRGVRRFVEIGPDASLTALAADCVADGVFVPMQRKDSGEAAAADLGRARLFTAGVGIDWAGIFDGTGARRVELPTYPFRRDRFWLAATDRNAPPARRYEVTWRPIEPAPAAEAHWTVYAPEAHAWAEAAAKALGALHVTELPQDGPVLAFPDSAAGLAALLRDTPAKIWCATTDPGVFAVGRVAAIEQPRRWGGCVELPGQPDEVAVARLCAVLGGPEDEVAIREDGVYARRFVPAAPAPAGWTTSGTALVTGGTGALGAVVAERLASAGSEHLVLLSRRGEDAPGAAELRERLTALGAQVTIHACDAADHAALSTVVTSLDELRVVVHTAGVLDDALLDEATPDRFEAVARPKVTGARNLRELTHDLDALVLFSSVAGVLGNGGQAAYAAANAELDALARQWRAEGVPAVSIAWGPWAEGGMAEAVDDDVRRKGLRPMPPEAAAEEFVRAIVAGEPEVTVADFDWPSFFESFRNAPALAEIPRPGAEAAAESSTVDLRAQLAGLIEPQQRRLLVQLVRDTVARVLGHPDSAKIGPDRAFTELGFDSLTAVELRNRLDAATGLAVPATLVFDHPTPAALAGYLWQELAETGPAPADLDGLLERLEAALDRLEPDGAEHARASERLRALAGRLSGPDFVPSSDEDLFAFIDQQLDA</sequence>
<evidence type="ECO:0000256" key="8">
    <source>
        <dbReference type="ARBA" id="ARBA00023315"/>
    </source>
</evidence>
<keyword evidence="4 11" id="KW-0808">Transferase</keyword>
<dbReference type="InterPro" id="IPR018201">
    <property type="entry name" value="Ketoacyl_synth_AS"/>
</dbReference>
<reference evidence="11 12" key="1">
    <citation type="submission" date="2020-08" db="EMBL/GenBank/DDBJ databases">
        <title>Sequencing the genomes of 1000 actinobacteria strains.</title>
        <authorList>
            <person name="Klenk H.-P."/>
        </authorList>
    </citation>
    <scope>NUCLEOTIDE SEQUENCE [LARGE SCALE GENOMIC DNA]</scope>
    <source>
        <strain evidence="11 12">DSM 45859</strain>
    </source>
</reference>
<dbReference type="GO" id="GO:0031177">
    <property type="term" value="F:phosphopantetheine binding"/>
    <property type="evidence" value="ECO:0007669"/>
    <property type="project" value="InterPro"/>
</dbReference>
<dbReference type="Proteomes" id="UP000581769">
    <property type="component" value="Unassembled WGS sequence"/>
</dbReference>
<dbReference type="InterPro" id="IPR032821">
    <property type="entry name" value="PKS_assoc"/>
</dbReference>
<keyword evidence="2" id="KW-0596">Phosphopantetheine</keyword>
<dbReference type="Gene3D" id="3.40.50.720">
    <property type="entry name" value="NAD(P)-binding Rossmann-like Domain"/>
    <property type="match status" value="1"/>
</dbReference>
<evidence type="ECO:0000256" key="5">
    <source>
        <dbReference type="ARBA" id="ARBA00022737"/>
    </source>
</evidence>
<dbReference type="InterPro" id="IPR014043">
    <property type="entry name" value="Acyl_transferase_dom"/>
</dbReference>
<protein>
    <submittedName>
        <fullName evidence="11">Acyl transferase domain-containing protein/acyl carrier protein</fullName>
    </submittedName>
</protein>
<dbReference type="InterPro" id="IPR016035">
    <property type="entry name" value="Acyl_Trfase/lysoPLipase"/>
</dbReference>
<dbReference type="Pfam" id="PF08990">
    <property type="entry name" value="Docking"/>
    <property type="match status" value="1"/>
</dbReference>
<evidence type="ECO:0000313" key="11">
    <source>
        <dbReference type="EMBL" id="MBB4683798.1"/>
    </source>
</evidence>
<dbReference type="PROSITE" id="PS01088">
    <property type="entry name" value="CAP_1"/>
    <property type="match status" value="1"/>
</dbReference>
<dbReference type="GO" id="GO:0004315">
    <property type="term" value="F:3-oxoacyl-[acyl-carrier-protein] synthase activity"/>
    <property type="evidence" value="ECO:0007669"/>
    <property type="project" value="InterPro"/>
</dbReference>
<gene>
    <name evidence="11" type="ORF">BJY18_001283</name>
</gene>
<evidence type="ECO:0000256" key="2">
    <source>
        <dbReference type="ARBA" id="ARBA00022450"/>
    </source>
</evidence>
<dbReference type="CDD" id="cd08952">
    <property type="entry name" value="KR_1_SDR_x"/>
    <property type="match status" value="1"/>
</dbReference>
<dbReference type="InterPro" id="IPR016039">
    <property type="entry name" value="Thiolase-like"/>
</dbReference>
<dbReference type="SMART" id="SM01294">
    <property type="entry name" value="PKS_PP_betabranch"/>
    <property type="match status" value="1"/>
</dbReference>
<proteinExistence type="predicted"/>
<dbReference type="Pfam" id="PF08659">
    <property type="entry name" value="KR"/>
    <property type="match status" value="1"/>
</dbReference>
<dbReference type="CDD" id="cd00833">
    <property type="entry name" value="PKS"/>
    <property type="match status" value="1"/>
</dbReference>
<evidence type="ECO:0000259" key="10">
    <source>
        <dbReference type="PROSITE" id="PS52004"/>
    </source>
</evidence>
<dbReference type="GO" id="GO:0033068">
    <property type="term" value="P:macrolide biosynthetic process"/>
    <property type="evidence" value="ECO:0007669"/>
    <property type="project" value="UniProtKB-ARBA"/>
</dbReference>
<dbReference type="Gene3D" id="3.40.366.10">
    <property type="entry name" value="Malonyl-Coenzyme A Acyl Carrier Protein, domain 2"/>
    <property type="match status" value="1"/>
</dbReference>
<dbReference type="PROSITE" id="PS52004">
    <property type="entry name" value="KS3_2"/>
    <property type="match status" value="1"/>
</dbReference>
<dbReference type="InterPro" id="IPR016036">
    <property type="entry name" value="Malonyl_transacylase_ACP-bd"/>
</dbReference>
<evidence type="ECO:0000313" key="12">
    <source>
        <dbReference type="Proteomes" id="UP000581769"/>
    </source>
</evidence>
<dbReference type="Pfam" id="PF02801">
    <property type="entry name" value="Ketoacyl-synt_C"/>
    <property type="match status" value="1"/>
</dbReference>